<proteinExistence type="predicted"/>
<gene>
    <name evidence="1" type="ORF">C6V83_16720</name>
</gene>
<evidence type="ECO:0000313" key="2">
    <source>
        <dbReference type="Proteomes" id="UP000239814"/>
    </source>
</evidence>
<protein>
    <submittedName>
        <fullName evidence="1">Uncharacterized protein</fullName>
    </submittedName>
</protein>
<dbReference type="Proteomes" id="UP000239814">
    <property type="component" value="Chromosome"/>
</dbReference>
<accession>A0A2S0KJ25</accession>
<organism evidence="1 2">
    <name type="scientific">Gordonia iterans</name>
    <dbReference type="NCBI Taxonomy" id="1004901"/>
    <lineage>
        <taxon>Bacteria</taxon>
        <taxon>Bacillati</taxon>
        <taxon>Actinomycetota</taxon>
        <taxon>Actinomycetes</taxon>
        <taxon>Mycobacteriales</taxon>
        <taxon>Gordoniaceae</taxon>
        <taxon>Gordonia</taxon>
    </lineage>
</organism>
<dbReference type="EMBL" id="CP027433">
    <property type="protein sequence ID" value="AVM01656.1"/>
    <property type="molecule type" value="Genomic_DNA"/>
</dbReference>
<dbReference type="KEGG" id="git:C6V83_16720"/>
<dbReference type="RefSeq" id="WP_105943360.1">
    <property type="nucleotide sequence ID" value="NZ_CP027433.1"/>
</dbReference>
<evidence type="ECO:0000313" key="1">
    <source>
        <dbReference type="EMBL" id="AVM01656.1"/>
    </source>
</evidence>
<name>A0A2S0KJ25_9ACTN</name>
<sequence>MTEAAPDLARTRDALIQAAEQLQSTARVLEEVATAYRPVVGEVTATVGGSTQQVDIKMVETLQHARHLTDQAIEALKTTAARVAGYAQSL</sequence>
<keyword evidence="2" id="KW-1185">Reference proteome</keyword>
<dbReference type="AlphaFoldDB" id="A0A2S0KJ25"/>
<reference evidence="1 2" key="1">
    <citation type="submission" date="2018-03" db="EMBL/GenBank/DDBJ databases">
        <title>Characteristics and genome of n-alkane degrading marine bacteria Gordonia iterans isolated from crude oil contaminated in Tae-an, South Korea.</title>
        <authorList>
            <person name="Lee S.-S."/>
            <person name="Kim H."/>
        </authorList>
    </citation>
    <scope>NUCLEOTIDE SEQUENCE [LARGE SCALE GENOMIC DNA]</scope>
    <source>
        <strain evidence="1 2">Co17</strain>
    </source>
</reference>